<dbReference type="SUPFAM" id="SSF54285">
    <property type="entry name" value="MoaD/ThiS"/>
    <property type="match status" value="1"/>
</dbReference>
<protein>
    <recommendedName>
        <fullName evidence="3">Molybdopterin synthase sulfur carrier subunit</fullName>
    </recommendedName>
</protein>
<evidence type="ECO:0000313" key="1">
    <source>
        <dbReference type="EMBL" id="PUA34263.1"/>
    </source>
</evidence>
<dbReference type="NCBIfam" id="NF041918">
    <property type="entry name" value="SAMP1"/>
    <property type="match status" value="1"/>
</dbReference>
<sequence length="94" mass="10305">MRITVRAFATIREAIGTGYAEVLLENGSDVRKLLEALARKFGEAFQRQVLLSEGKLAPYVKLLVNGRDIEYLDGMETRLKDGDEVAIIPPVAGG</sequence>
<evidence type="ECO:0008006" key="3">
    <source>
        <dbReference type="Google" id="ProtNLM"/>
    </source>
</evidence>
<organism evidence="1 2">
    <name type="scientific">Candidatus Terraquivivens tikiterensis</name>
    <dbReference type="NCBI Taxonomy" id="1980982"/>
    <lineage>
        <taxon>Archaea</taxon>
        <taxon>Nitrososphaerota</taxon>
        <taxon>Candidatus Wolframiiraptoraceae</taxon>
        <taxon>Candidatus Terraquivivens</taxon>
    </lineage>
</organism>
<dbReference type="Proteomes" id="UP000244066">
    <property type="component" value="Unassembled WGS sequence"/>
</dbReference>
<dbReference type="InterPro" id="IPR012675">
    <property type="entry name" value="Beta-grasp_dom_sf"/>
</dbReference>
<accession>A0A2R7Y9S5</accession>
<dbReference type="InterPro" id="IPR003749">
    <property type="entry name" value="ThiS/MoaD-like"/>
</dbReference>
<dbReference type="InterPro" id="IPR052045">
    <property type="entry name" value="Sulfur_Carrier/Prot_Modifier"/>
</dbReference>
<evidence type="ECO:0000313" key="2">
    <source>
        <dbReference type="Proteomes" id="UP000244066"/>
    </source>
</evidence>
<name>A0A2R7Y9S5_9ARCH</name>
<dbReference type="EMBL" id="NDWU01000002">
    <property type="protein sequence ID" value="PUA34263.1"/>
    <property type="molecule type" value="Genomic_DNA"/>
</dbReference>
<proteinExistence type="predicted"/>
<dbReference type="AlphaFoldDB" id="A0A2R7Y9S5"/>
<dbReference type="NCBIfam" id="TIGR01687">
    <property type="entry name" value="moaD_arch"/>
    <property type="match status" value="1"/>
</dbReference>
<dbReference type="Pfam" id="PF02597">
    <property type="entry name" value="ThiS"/>
    <property type="match status" value="1"/>
</dbReference>
<comment type="caution">
    <text evidence="1">The sequence shown here is derived from an EMBL/GenBank/DDBJ whole genome shotgun (WGS) entry which is preliminary data.</text>
</comment>
<dbReference type="InterPro" id="IPR010038">
    <property type="entry name" value="MoaD_arc-typ"/>
</dbReference>
<dbReference type="PANTHER" id="PTHR38031">
    <property type="entry name" value="SULFUR CARRIER PROTEIN SLR0821-RELATED"/>
    <property type="match status" value="1"/>
</dbReference>
<dbReference type="Gene3D" id="3.10.20.30">
    <property type="match status" value="1"/>
</dbReference>
<dbReference type="InterPro" id="IPR016155">
    <property type="entry name" value="Mopterin_synth/thiamin_S_b"/>
</dbReference>
<dbReference type="InterPro" id="IPR054834">
    <property type="entry name" value="SAMP1_3"/>
</dbReference>
<reference evidence="1 2" key="1">
    <citation type="submission" date="2017-04" db="EMBL/GenBank/DDBJ databases">
        <title>Draft Aigarchaeota genome from a New Zealand hot spring.</title>
        <authorList>
            <person name="Reysenbach A.-L."/>
            <person name="Donaho J.A."/>
            <person name="Gerhart J."/>
            <person name="Kelley J.F."/>
            <person name="Kouba K."/>
            <person name="Podar M."/>
            <person name="Stott M."/>
        </authorList>
    </citation>
    <scope>NUCLEOTIDE SEQUENCE [LARGE SCALE GENOMIC DNA]</scope>
    <source>
        <strain evidence="1">NZ13_MG1</strain>
    </source>
</reference>
<gene>
    <name evidence="1" type="ORF">B9J98_01365</name>
</gene>
<dbReference type="PANTHER" id="PTHR38031:SF1">
    <property type="entry name" value="SULFUR CARRIER PROTEIN CYSO"/>
    <property type="match status" value="1"/>
</dbReference>